<organism evidence="2 3">
    <name type="scientific">Coccomyxa subellipsoidea (strain C-169)</name>
    <name type="common">Green microalga</name>
    <dbReference type="NCBI Taxonomy" id="574566"/>
    <lineage>
        <taxon>Eukaryota</taxon>
        <taxon>Viridiplantae</taxon>
        <taxon>Chlorophyta</taxon>
        <taxon>core chlorophytes</taxon>
        <taxon>Trebouxiophyceae</taxon>
        <taxon>Trebouxiophyceae incertae sedis</taxon>
        <taxon>Coccomyxaceae</taxon>
        <taxon>Coccomyxa</taxon>
        <taxon>Coccomyxa subellipsoidea</taxon>
    </lineage>
</organism>
<dbReference type="Proteomes" id="UP000007264">
    <property type="component" value="Unassembled WGS sequence"/>
</dbReference>
<dbReference type="AlphaFoldDB" id="I0Z685"/>
<dbReference type="RefSeq" id="XP_005650698.1">
    <property type="nucleotide sequence ID" value="XM_005650641.1"/>
</dbReference>
<feature type="region of interest" description="Disordered" evidence="1">
    <location>
        <begin position="208"/>
        <end position="242"/>
    </location>
</feature>
<evidence type="ECO:0000313" key="3">
    <source>
        <dbReference type="Proteomes" id="UP000007264"/>
    </source>
</evidence>
<gene>
    <name evidence="2" type="ORF">COCSUDRAFT_32501</name>
</gene>
<dbReference type="KEGG" id="csl:COCSUDRAFT_32501"/>
<comment type="caution">
    <text evidence="2">The sequence shown here is derived from an EMBL/GenBank/DDBJ whole genome shotgun (WGS) entry which is preliminary data.</text>
</comment>
<dbReference type="OrthoDB" id="10443127at2759"/>
<accession>I0Z685</accession>
<keyword evidence="3" id="KW-1185">Reference proteome</keyword>
<feature type="region of interest" description="Disordered" evidence="1">
    <location>
        <begin position="102"/>
        <end position="124"/>
    </location>
</feature>
<proteinExistence type="predicted"/>
<evidence type="ECO:0000256" key="1">
    <source>
        <dbReference type="SAM" id="MobiDB-lite"/>
    </source>
</evidence>
<feature type="compositionally biased region" description="Polar residues" evidence="1">
    <location>
        <begin position="115"/>
        <end position="124"/>
    </location>
</feature>
<dbReference type="EMBL" id="AGSI01000003">
    <property type="protein sequence ID" value="EIE26154.1"/>
    <property type="molecule type" value="Genomic_DNA"/>
</dbReference>
<sequence length="270" mass="28836">MASGDRRDVVAVVSDYFLSFEQKLLSVTYALIGASAGFISGSIKASHQLQQNFTSADGLRELWLGSKHAGEEKDTRSFSDLLTSWVPWHQGGPPPVNGLPALDASSPAPHAHTNGVASDTDSEHVTSTAAPIKPIKDASDELTDTFAEPAAAAKKPRKKLSDIFAIKRSTTSEETEAIPVHQVVSPMDSFATTASVTYTDDSALVSGPPTRTVSWDRDGMCSETEASGEGEEAEGKHKKKRKILKKLGKKVKKAFEPLTSHSCSSSPKKA</sequence>
<evidence type="ECO:0000313" key="2">
    <source>
        <dbReference type="EMBL" id="EIE26154.1"/>
    </source>
</evidence>
<reference evidence="2 3" key="1">
    <citation type="journal article" date="2012" name="Genome Biol.">
        <title>The genome of the polar eukaryotic microalga coccomyxa subellipsoidea reveals traits of cold adaptation.</title>
        <authorList>
            <person name="Blanc G."/>
            <person name="Agarkova I."/>
            <person name="Grimwood J."/>
            <person name="Kuo A."/>
            <person name="Brueggeman A."/>
            <person name="Dunigan D."/>
            <person name="Gurnon J."/>
            <person name="Ladunga I."/>
            <person name="Lindquist E."/>
            <person name="Lucas S."/>
            <person name="Pangilinan J."/>
            <person name="Proschold T."/>
            <person name="Salamov A."/>
            <person name="Schmutz J."/>
            <person name="Weeks D."/>
            <person name="Yamada T."/>
            <person name="Claverie J.M."/>
            <person name="Grigoriev I."/>
            <person name="Van Etten J."/>
            <person name="Lomsadze A."/>
            <person name="Borodovsky M."/>
        </authorList>
    </citation>
    <scope>NUCLEOTIDE SEQUENCE [LARGE SCALE GENOMIC DNA]</scope>
    <source>
        <strain evidence="2 3">C-169</strain>
    </source>
</reference>
<dbReference type="GeneID" id="17044158"/>
<protein>
    <submittedName>
        <fullName evidence="2">Uncharacterized protein</fullName>
    </submittedName>
</protein>
<name>I0Z685_COCSC</name>